<dbReference type="Proteomes" id="UP000598775">
    <property type="component" value="Unassembled WGS sequence"/>
</dbReference>
<evidence type="ECO:0000313" key="6">
    <source>
        <dbReference type="EMBL" id="GGF41916.1"/>
    </source>
</evidence>
<keyword evidence="4" id="KW-0456">Lyase</keyword>
<comment type="similarity">
    <text evidence="2">Belongs to the KHG/KDPG aldolase family.</text>
</comment>
<evidence type="ECO:0000256" key="5">
    <source>
        <dbReference type="ARBA" id="ARBA00023277"/>
    </source>
</evidence>
<dbReference type="InterPro" id="IPR013785">
    <property type="entry name" value="Aldolase_TIM"/>
</dbReference>
<proteinExistence type="inferred from homology"/>
<organism evidence="6 7">
    <name type="scientific">Subtercola lobariae</name>
    <dbReference type="NCBI Taxonomy" id="1588641"/>
    <lineage>
        <taxon>Bacteria</taxon>
        <taxon>Bacillati</taxon>
        <taxon>Actinomycetota</taxon>
        <taxon>Actinomycetes</taxon>
        <taxon>Micrococcales</taxon>
        <taxon>Microbacteriaceae</taxon>
        <taxon>Subtercola</taxon>
    </lineage>
</organism>
<evidence type="ECO:0000256" key="3">
    <source>
        <dbReference type="ARBA" id="ARBA00011233"/>
    </source>
</evidence>
<dbReference type="Gene3D" id="3.20.20.70">
    <property type="entry name" value="Aldolase class I"/>
    <property type="match status" value="1"/>
</dbReference>
<dbReference type="PANTHER" id="PTHR30246:SF1">
    <property type="entry name" value="2-DEHYDRO-3-DEOXY-6-PHOSPHOGALACTONATE ALDOLASE-RELATED"/>
    <property type="match status" value="1"/>
</dbReference>
<dbReference type="Pfam" id="PF01081">
    <property type="entry name" value="Aldolase"/>
    <property type="match status" value="1"/>
</dbReference>
<dbReference type="EMBL" id="BMGP01000011">
    <property type="protein sequence ID" value="GGF41916.1"/>
    <property type="molecule type" value="Genomic_DNA"/>
</dbReference>
<protein>
    <submittedName>
        <fullName evidence="6">2-dehydro-3-deoxy-phosphogluconate aldolase</fullName>
    </submittedName>
</protein>
<dbReference type="AlphaFoldDB" id="A0A917BFT3"/>
<dbReference type="InterPro" id="IPR031338">
    <property type="entry name" value="KDPG/KHG_AS_2"/>
</dbReference>
<gene>
    <name evidence="6" type="primary">eda</name>
    <name evidence="6" type="ORF">GCM10011399_38210</name>
</gene>
<reference evidence="6 7" key="1">
    <citation type="journal article" date="2014" name="Int. J. Syst. Evol. Microbiol.">
        <title>Complete genome sequence of Corynebacterium casei LMG S-19264T (=DSM 44701T), isolated from a smear-ripened cheese.</title>
        <authorList>
            <consortium name="US DOE Joint Genome Institute (JGI-PGF)"/>
            <person name="Walter F."/>
            <person name="Albersmeier A."/>
            <person name="Kalinowski J."/>
            <person name="Ruckert C."/>
        </authorList>
    </citation>
    <scope>NUCLEOTIDE SEQUENCE [LARGE SCALE GENOMIC DNA]</scope>
    <source>
        <strain evidence="6 7">CGMCC 1.12976</strain>
    </source>
</reference>
<dbReference type="CDD" id="cd00452">
    <property type="entry name" value="KDPG_aldolase"/>
    <property type="match status" value="1"/>
</dbReference>
<evidence type="ECO:0000256" key="4">
    <source>
        <dbReference type="ARBA" id="ARBA00023239"/>
    </source>
</evidence>
<dbReference type="InterPro" id="IPR000887">
    <property type="entry name" value="Aldlse_KDPG_KHG"/>
</dbReference>
<dbReference type="NCBIfam" id="TIGR01182">
    <property type="entry name" value="eda"/>
    <property type="match status" value="1"/>
</dbReference>
<keyword evidence="5" id="KW-0119">Carbohydrate metabolism</keyword>
<sequence>MRQTVSSEAATRLDGALERVPIIGIVRLNSAVAASKALNAILEGGVLAAEVTLTTPGALDIISNHRRKAKSGVLIGAGSVRTVSDAYAALGSGSDFLVTPTFNPEVVALSVAAEIPVMCGACTPTELDAANRAGANYLKLFPAGRLGPDYLRDVRAPMPELRVVPTGGISLENLDEWFDAGAAALAIGNALVAQALADRDNWKEMAEVAAQFVEAARRAAQQRATQSGT</sequence>
<dbReference type="RefSeq" id="WP_188681350.1">
    <property type="nucleotide sequence ID" value="NZ_BMGP01000011.1"/>
</dbReference>
<dbReference type="PANTHER" id="PTHR30246">
    <property type="entry name" value="2-KETO-3-DEOXY-6-PHOSPHOGLUCONATE ALDOLASE"/>
    <property type="match status" value="1"/>
</dbReference>
<comment type="pathway">
    <text evidence="1">Carbohydrate acid metabolism.</text>
</comment>
<dbReference type="SUPFAM" id="SSF51569">
    <property type="entry name" value="Aldolase"/>
    <property type="match status" value="1"/>
</dbReference>
<accession>A0A917BFT3</accession>
<comment type="caution">
    <text evidence="6">The sequence shown here is derived from an EMBL/GenBank/DDBJ whole genome shotgun (WGS) entry which is preliminary data.</text>
</comment>
<evidence type="ECO:0000313" key="7">
    <source>
        <dbReference type="Proteomes" id="UP000598775"/>
    </source>
</evidence>
<dbReference type="GO" id="GO:0016829">
    <property type="term" value="F:lyase activity"/>
    <property type="evidence" value="ECO:0007669"/>
    <property type="project" value="UniProtKB-KW"/>
</dbReference>
<comment type="subunit">
    <text evidence="3">Homotrimer.</text>
</comment>
<evidence type="ECO:0000256" key="2">
    <source>
        <dbReference type="ARBA" id="ARBA00006906"/>
    </source>
</evidence>
<dbReference type="PROSITE" id="PS00160">
    <property type="entry name" value="ALDOLASE_KDPG_KHG_2"/>
    <property type="match status" value="1"/>
</dbReference>
<evidence type="ECO:0000256" key="1">
    <source>
        <dbReference type="ARBA" id="ARBA00004761"/>
    </source>
</evidence>
<name>A0A917BFT3_9MICO</name>
<keyword evidence="7" id="KW-1185">Reference proteome</keyword>